<feature type="compositionally biased region" description="Low complexity" evidence="4">
    <location>
        <begin position="689"/>
        <end position="714"/>
    </location>
</feature>
<feature type="region of interest" description="Disordered" evidence="4">
    <location>
        <begin position="105"/>
        <end position="138"/>
    </location>
</feature>
<dbReference type="EMBL" id="JANCYW010000008">
    <property type="protein sequence ID" value="KAK4536417.1"/>
    <property type="molecule type" value="Genomic_DNA"/>
</dbReference>
<feature type="compositionally biased region" description="Polar residues" evidence="4">
    <location>
        <begin position="617"/>
        <end position="632"/>
    </location>
</feature>
<dbReference type="PROSITE" id="PS50082">
    <property type="entry name" value="WD_REPEATS_2"/>
    <property type="match status" value="4"/>
</dbReference>
<dbReference type="InterPro" id="IPR015943">
    <property type="entry name" value="WD40/YVTN_repeat-like_dom_sf"/>
</dbReference>
<feature type="compositionally biased region" description="Low complexity" evidence="4">
    <location>
        <begin position="749"/>
        <end position="761"/>
    </location>
</feature>
<dbReference type="AlphaFoldDB" id="A0AAV9IVQ4"/>
<evidence type="ECO:0000313" key="6">
    <source>
        <dbReference type="Proteomes" id="UP001301350"/>
    </source>
</evidence>
<feature type="repeat" description="WD" evidence="3">
    <location>
        <begin position="64"/>
        <end position="96"/>
    </location>
</feature>
<keyword evidence="6" id="KW-1185">Reference proteome</keyword>
<dbReference type="Proteomes" id="UP001301350">
    <property type="component" value="Unassembled WGS sequence"/>
</dbReference>
<dbReference type="PANTHER" id="PTHR15574:SF40">
    <property type="entry name" value="WD AND TETRATRICOPEPTIDE REPEATS PROTEIN 1"/>
    <property type="match status" value="1"/>
</dbReference>
<dbReference type="InterPro" id="IPR001680">
    <property type="entry name" value="WD40_rpt"/>
</dbReference>
<reference evidence="5 6" key="1">
    <citation type="submission" date="2022-07" db="EMBL/GenBank/DDBJ databases">
        <title>Genome-wide signatures of adaptation to extreme environments.</title>
        <authorList>
            <person name="Cho C.H."/>
            <person name="Yoon H.S."/>
        </authorList>
    </citation>
    <scope>NUCLEOTIDE SEQUENCE [LARGE SCALE GENOMIC DNA]</scope>
    <source>
        <strain evidence="5 6">DBV 063 E5</strain>
    </source>
</reference>
<dbReference type="GO" id="GO:0005737">
    <property type="term" value="C:cytoplasm"/>
    <property type="evidence" value="ECO:0007669"/>
    <property type="project" value="TreeGrafter"/>
</dbReference>
<feature type="repeat" description="WD" evidence="3">
    <location>
        <begin position="818"/>
        <end position="847"/>
    </location>
</feature>
<comment type="caution">
    <text evidence="5">The sequence shown here is derived from an EMBL/GenBank/DDBJ whole genome shotgun (WGS) entry which is preliminary data.</text>
</comment>
<dbReference type="SUPFAM" id="SSF50978">
    <property type="entry name" value="WD40 repeat-like"/>
    <property type="match status" value="1"/>
</dbReference>
<feature type="compositionally biased region" description="Low complexity" evidence="4">
    <location>
        <begin position="583"/>
        <end position="592"/>
    </location>
</feature>
<feature type="repeat" description="WD" evidence="3">
    <location>
        <begin position="848"/>
        <end position="879"/>
    </location>
</feature>
<dbReference type="SMART" id="SM00320">
    <property type="entry name" value="WD40"/>
    <property type="match status" value="7"/>
</dbReference>
<dbReference type="PANTHER" id="PTHR15574">
    <property type="entry name" value="WD REPEAT DOMAIN-CONTAINING FAMILY"/>
    <property type="match status" value="1"/>
</dbReference>
<feature type="compositionally biased region" description="Acidic residues" evidence="4">
    <location>
        <begin position="973"/>
        <end position="984"/>
    </location>
</feature>
<name>A0AAV9IVQ4_CYACA</name>
<sequence length="1041" mass="113188">MASGAYWPLLVARECGLGACYEPEKRLRCREPLGTWTSSTCLARQQRIGANRAWVLRLALSGIWDSHTGCVNTLCWNDAGTLCLSGSDDTRIKIWDCRSRHWNAPAPKAGAAKPTVRRRRQQLRRRSTRTDDDDAPSTIWDEPRDYEDVLSWEDHGDGPPCAPHQHRQRPLFSFLSGHTANIFDVKFLPESADRIIVSCAGDHQIRISDLESQRIRAISCHTGRVKKLATIPSMPNVFLSASEDGTVRQFDLREPLPDAASTGADHAAPPSVHAPTRIARKVLLDLNTPELQRARAGFPLRYAFVPGMAELEAVLNPQVTLRIAPFFPSARMELYSLKLHPLDHMRFLVAGTDETVRLYDRRMVRAAHEPLCTYAPQRIAEHAERMRRRRREAMAAQRRAQEREWRRGRRTSRRTVATRSRRGSSVSVDSEEGAHAVAAAAAAATPNVPMEEEQDISGEPHESEDYYENISITDVQFSGDGAQFLATYSYDSIYLFDTEPNRGSAKATTEGRRRRDRDGGDDAVRSALRPVRRGDGGEDGAGGLTASESAPPAEPEATSTAAARPTARSRGTPSPPPPPPPLATATASAAWPVRRPSTVAADSETARAAPQPPLQPMTISTMSEHSEVSTSRMLRATDSVTGVHPLPRESVRALGTSAAPPPAPLPGLSSAASAPTAAATQWTSPRSSHAWPMSTAPAAAAAADTDSVAVSHASPRPPPAGSGEPTLRQPAEPSAVERSARRPGRRRSVSGSRSRPPVHAILDSDDDDSESADAQTSAPDAPGGVPRQWTTATCPNGSFVRSYMGHRNVVTVKEVNFFGPGDEYVISGSDDGRVYIWDRYTGELLQCFQADRHVVNCVETHPHEPYLATAGIDSTIKWWRPEAPAPRRLRDLASSVSHSREYLHQLSEQEQVLPREWMHVIHLLHDAREAFTENAPGPSPMDESDGEMSSSSGSDDDAEEQEPEQYGEHGSESDEGAEADEPLEAETVGGEEGGEDDGAATRGRPRGLAEAAARWQRAPRPDTATGGGGGALAQADVCRIT</sequence>
<accession>A0AAV9IVQ4</accession>
<evidence type="ECO:0000256" key="4">
    <source>
        <dbReference type="SAM" id="MobiDB-lite"/>
    </source>
</evidence>
<proteinExistence type="predicted"/>
<feature type="compositionally biased region" description="Acidic residues" evidence="4">
    <location>
        <begin position="954"/>
        <end position="965"/>
    </location>
</feature>
<feature type="region of interest" description="Disordered" evidence="4">
    <location>
        <begin position="500"/>
        <end position="790"/>
    </location>
</feature>
<dbReference type="InterPro" id="IPR036322">
    <property type="entry name" value="WD40_repeat_dom_sf"/>
</dbReference>
<feature type="compositionally biased region" description="Low complexity" evidence="4">
    <location>
        <begin position="105"/>
        <end position="114"/>
    </location>
</feature>
<dbReference type="InterPro" id="IPR045151">
    <property type="entry name" value="DCAF8"/>
</dbReference>
<keyword evidence="2" id="KW-0677">Repeat</keyword>
<feature type="compositionally biased region" description="Basic residues" evidence="4">
    <location>
        <begin position="115"/>
        <end position="127"/>
    </location>
</feature>
<dbReference type="GO" id="GO:0080008">
    <property type="term" value="C:Cul4-RING E3 ubiquitin ligase complex"/>
    <property type="evidence" value="ECO:0007669"/>
    <property type="project" value="TreeGrafter"/>
</dbReference>
<dbReference type="Gene3D" id="2.130.10.10">
    <property type="entry name" value="YVTN repeat-like/Quinoprotein amine dehydrogenase"/>
    <property type="match status" value="3"/>
</dbReference>
<dbReference type="GO" id="GO:0045717">
    <property type="term" value="P:negative regulation of fatty acid biosynthetic process"/>
    <property type="evidence" value="ECO:0007669"/>
    <property type="project" value="TreeGrafter"/>
</dbReference>
<feature type="compositionally biased region" description="Basic and acidic residues" evidence="4">
    <location>
        <begin position="509"/>
        <end position="524"/>
    </location>
</feature>
<dbReference type="PROSITE" id="PS50294">
    <property type="entry name" value="WD_REPEATS_REGION"/>
    <property type="match status" value="1"/>
</dbReference>
<evidence type="ECO:0000256" key="2">
    <source>
        <dbReference type="ARBA" id="ARBA00022737"/>
    </source>
</evidence>
<protein>
    <submittedName>
        <fullName evidence="5">Uncharacterized protein</fullName>
    </submittedName>
</protein>
<feature type="region of interest" description="Disordered" evidence="4">
    <location>
        <begin position="932"/>
        <end position="1041"/>
    </location>
</feature>
<feature type="region of interest" description="Disordered" evidence="4">
    <location>
        <begin position="398"/>
        <end position="461"/>
    </location>
</feature>
<feature type="compositionally biased region" description="Pro residues" evidence="4">
    <location>
        <begin position="573"/>
        <end position="582"/>
    </location>
</feature>
<feature type="compositionally biased region" description="Low complexity" evidence="4">
    <location>
        <begin position="414"/>
        <end position="428"/>
    </location>
</feature>
<evidence type="ECO:0000256" key="1">
    <source>
        <dbReference type="ARBA" id="ARBA00022574"/>
    </source>
</evidence>
<evidence type="ECO:0000256" key="3">
    <source>
        <dbReference type="PROSITE-ProRule" id="PRU00221"/>
    </source>
</evidence>
<feature type="compositionally biased region" description="Low complexity" evidence="4">
    <location>
        <begin position="435"/>
        <end position="444"/>
    </location>
</feature>
<organism evidence="5 6">
    <name type="scientific">Cyanidium caldarium</name>
    <name type="common">Red alga</name>
    <dbReference type="NCBI Taxonomy" id="2771"/>
    <lineage>
        <taxon>Eukaryota</taxon>
        <taxon>Rhodophyta</taxon>
        <taxon>Bangiophyceae</taxon>
        <taxon>Cyanidiales</taxon>
        <taxon>Cyanidiaceae</taxon>
        <taxon>Cyanidium</taxon>
    </lineage>
</organism>
<feature type="repeat" description="WD" evidence="3">
    <location>
        <begin position="175"/>
        <end position="218"/>
    </location>
</feature>
<evidence type="ECO:0000313" key="5">
    <source>
        <dbReference type="EMBL" id="KAK4536417.1"/>
    </source>
</evidence>
<dbReference type="Pfam" id="PF00400">
    <property type="entry name" value="WD40"/>
    <property type="match status" value="4"/>
</dbReference>
<feature type="compositionally biased region" description="Low complexity" evidence="4">
    <location>
        <begin position="545"/>
        <end position="572"/>
    </location>
</feature>
<keyword evidence="1 3" id="KW-0853">WD repeat</keyword>
<gene>
    <name evidence="5" type="ORF">CDCA_CDCA08G2442</name>
</gene>
<feature type="compositionally biased region" description="Low complexity" evidence="4">
    <location>
        <begin position="666"/>
        <end position="680"/>
    </location>
</feature>